<protein>
    <submittedName>
        <fullName evidence="2">Uncharacterized protein</fullName>
    </submittedName>
</protein>
<reference evidence="2" key="1">
    <citation type="submission" date="2022-06" db="EMBL/GenBank/DDBJ databases">
        <title>Genome Sequence of Candolleomyces eurysporus.</title>
        <authorList>
            <person name="Buettner E."/>
        </authorList>
    </citation>
    <scope>NUCLEOTIDE SEQUENCE</scope>
    <source>
        <strain evidence="2">VTCC 930004</strain>
    </source>
</reference>
<accession>A0A9W8MPA2</accession>
<evidence type="ECO:0000313" key="2">
    <source>
        <dbReference type="EMBL" id="KAJ2936188.1"/>
    </source>
</evidence>
<feature type="compositionally biased region" description="Polar residues" evidence="1">
    <location>
        <begin position="78"/>
        <end position="99"/>
    </location>
</feature>
<feature type="region of interest" description="Disordered" evidence="1">
    <location>
        <begin position="78"/>
        <end position="129"/>
    </location>
</feature>
<sequence>MFPTALSPTLVPSAPTLIDPSALSKPPAKFAFGLQRVKPGRLTIGIRKNFADINAQLISTLQSLGVAASTSSGASMLTNGGSAGSNGMQPTPGASSNAATLLPADPTNMTDSAATTSTPAATTTDALASTATGTPTIDIDPTLHAINAAQNTAALLALAGTGGTATSTIIQPAETENPATNPALPAAPTDPAAQGTGKYQPSQNTINTWYVANLVWDSF</sequence>
<feature type="non-terminal residue" evidence="2">
    <location>
        <position position="1"/>
    </location>
</feature>
<proteinExistence type="predicted"/>
<keyword evidence="3" id="KW-1185">Reference proteome</keyword>
<evidence type="ECO:0000256" key="1">
    <source>
        <dbReference type="SAM" id="MobiDB-lite"/>
    </source>
</evidence>
<feature type="compositionally biased region" description="Low complexity" evidence="1">
    <location>
        <begin position="175"/>
        <end position="193"/>
    </location>
</feature>
<organism evidence="2 3">
    <name type="scientific">Candolleomyces eurysporus</name>
    <dbReference type="NCBI Taxonomy" id="2828524"/>
    <lineage>
        <taxon>Eukaryota</taxon>
        <taxon>Fungi</taxon>
        <taxon>Dikarya</taxon>
        <taxon>Basidiomycota</taxon>
        <taxon>Agaricomycotina</taxon>
        <taxon>Agaricomycetes</taxon>
        <taxon>Agaricomycetidae</taxon>
        <taxon>Agaricales</taxon>
        <taxon>Agaricineae</taxon>
        <taxon>Psathyrellaceae</taxon>
        <taxon>Candolleomyces</taxon>
    </lineage>
</organism>
<gene>
    <name evidence="2" type="ORF">H1R20_g901</name>
</gene>
<feature type="region of interest" description="Disordered" evidence="1">
    <location>
        <begin position="175"/>
        <end position="200"/>
    </location>
</feature>
<dbReference type="AlphaFoldDB" id="A0A9W8MPA2"/>
<name>A0A9W8MPA2_9AGAR</name>
<dbReference type="Proteomes" id="UP001140091">
    <property type="component" value="Unassembled WGS sequence"/>
</dbReference>
<evidence type="ECO:0000313" key="3">
    <source>
        <dbReference type="Proteomes" id="UP001140091"/>
    </source>
</evidence>
<dbReference type="EMBL" id="JANBPK010000149">
    <property type="protein sequence ID" value="KAJ2936188.1"/>
    <property type="molecule type" value="Genomic_DNA"/>
</dbReference>
<comment type="caution">
    <text evidence="2">The sequence shown here is derived from an EMBL/GenBank/DDBJ whole genome shotgun (WGS) entry which is preliminary data.</text>
</comment>
<feature type="compositionally biased region" description="Low complexity" evidence="1">
    <location>
        <begin position="110"/>
        <end position="129"/>
    </location>
</feature>